<name>A0AAD9Q3T4_ACRCE</name>
<keyword evidence="2" id="KW-1185">Reference proteome</keyword>
<evidence type="ECO:0000313" key="2">
    <source>
        <dbReference type="Proteomes" id="UP001249851"/>
    </source>
</evidence>
<dbReference type="Proteomes" id="UP001249851">
    <property type="component" value="Unassembled WGS sequence"/>
</dbReference>
<protein>
    <recommendedName>
        <fullName evidence="3">Ubiquitin-like protease family profile domain-containing protein</fullName>
    </recommendedName>
</protein>
<accession>A0AAD9Q3T4</accession>
<comment type="caution">
    <text evidence="1">The sequence shown here is derived from an EMBL/GenBank/DDBJ whole genome shotgun (WGS) entry which is preliminary data.</text>
</comment>
<dbReference type="AlphaFoldDB" id="A0AAD9Q3T4"/>
<reference evidence="1" key="2">
    <citation type="journal article" date="2023" name="Science">
        <title>Genomic signatures of disease resistance in endangered staghorn corals.</title>
        <authorList>
            <person name="Vollmer S.V."/>
            <person name="Selwyn J.D."/>
            <person name="Despard B.A."/>
            <person name="Roesel C.L."/>
        </authorList>
    </citation>
    <scope>NUCLEOTIDE SEQUENCE</scope>
    <source>
        <strain evidence="1">K2</strain>
    </source>
</reference>
<reference evidence="1" key="1">
    <citation type="journal article" date="2023" name="G3 (Bethesda)">
        <title>Whole genome assembly and annotation of the endangered Caribbean coral Acropora cervicornis.</title>
        <authorList>
            <person name="Selwyn J.D."/>
            <person name="Vollmer S.V."/>
        </authorList>
    </citation>
    <scope>NUCLEOTIDE SEQUENCE</scope>
    <source>
        <strain evidence="1">K2</strain>
    </source>
</reference>
<dbReference type="PANTHER" id="PTHR34718">
    <property type="entry name" value="PHD-TYPE DOMAIN-CONTAINING PROTEIN"/>
    <property type="match status" value="1"/>
</dbReference>
<sequence length="119" mass="12932">MEIPEQDTLLRQTSSASVAEESVEVYFTGKNHWVCSSSIGGYVLVYDSVASRDLTSSTKVQLSECYKSLAMEKKLEVDLPPAQIQRGGVDCGLFAHAFPCDLASGNDPSEIAYCQSGMR</sequence>
<dbReference type="PANTHER" id="PTHR34718:SF2">
    <property type="entry name" value="PHD-TYPE DOMAIN-CONTAINING PROTEIN"/>
    <property type="match status" value="1"/>
</dbReference>
<proteinExistence type="predicted"/>
<organism evidence="1 2">
    <name type="scientific">Acropora cervicornis</name>
    <name type="common">Staghorn coral</name>
    <dbReference type="NCBI Taxonomy" id="6130"/>
    <lineage>
        <taxon>Eukaryota</taxon>
        <taxon>Metazoa</taxon>
        <taxon>Cnidaria</taxon>
        <taxon>Anthozoa</taxon>
        <taxon>Hexacorallia</taxon>
        <taxon>Scleractinia</taxon>
        <taxon>Astrocoeniina</taxon>
        <taxon>Acroporidae</taxon>
        <taxon>Acropora</taxon>
    </lineage>
</organism>
<evidence type="ECO:0008006" key="3">
    <source>
        <dbReference type="Google" id="ProtNLM"/>
    </source>
</evidence>
<gene>
    <name evidence="1" type="ORF">P5673_024355</name>
</gene>
<dbReference type="EMBL" id="JARQWQ010000072">
    <property type="protein sequence ID" value="KAK2554019.1"/>
    <property type="molecule type" value="Genomic_DNA"/>
</dbReference>
<evidence type="ECO:0000313" key="1">
    <source>
        <dbReference type="EMBL" id="KAK2554019.1"/>
    </source>
</evidence>